<gene>
    <name evidence="2" type="ORF">B0T21DRAFT_410526</name>
</gene>
<evidence type="ECO:0000313" key="2">
    <source>
        <dbReference type="EMBL" id="KAK0737060.1"/>
    </source>
</evidence>
<organism evidence="2 3">
    <name type="scientific">Apiosordaria backusii</name>
    <dbReference type="NCBI Taxonomy" id="314023"/>
    <lineage>
        <taxon>Eukaryota</taxon>
        <taxon>Fungi</taxon>
        <taxon>Dikarya</taxon>
        <taxon>Ascomycota</taxon>
        <taxon>Pezizomycotina</taxon>
        <taxon>Sordariomycetes</taxon>
        <taxon>Sordariomycetidae</taxon>
        <taxon>Sordariales</taxon>
        <taxon>Lasiosphaeriaceae</taxon>
        <taxon>Apiosordaria</taxon>
    </lineage>
</organism>
<dbReference type="EMBL" id="JAUKTV010000005">
    <property type="protein sequence ID" value="KAK0737060.1"/>
    <property type="molecule type" value="Genomic_DNA"/>
</dbReference>
<sequence length="461" mass="51200">MALIRIPSITELDLLTPPATPSSTLVNGKLPGLHELTSSVTPPTTPPMTMARMNLAIRVRPSLLLDQATAHTHPLSPAEKQIPPIRSLMNSVPAPNYRHIGGPFTAPPSPSGSLFSAVSWNEPASRSHSVPGPWMSSHYSPPLSRRGSSDGGSIIMTPTSGRSTPEFPVRSGRRNNSRSEPYPTNRGKGTEVAGYTDAQASEVKRSNLKYTTEQQDFLIFHREDLMEAWKDVEIAYLNQFPASDPLGNRKVSGIQCIFYRQNLLVPLMNNTDEKLLVLDAPPFLITHPAGPDPKNSDLILNEDYAEYVVYKGVPHRVEEGKVRKYGRPRLLLERSPEVVVEQRYDWLPREYIDKAGEIASKRHMQRWQWLQQYGSYPGAWIDRSEPAAARARVAEGFAQDLLRLAQPKNHFRKAALRDAQTTDLLAALLHDIDAARLAGRKVAVVASFCAKTVLFIDARGV</sequence>
<feature type="region of interest" description="Disordered" evidence="1">
    <location>
        <begin position="125"/>
        <end position="196"/>
    </location>
</feature>
<dbReference type="AlphaFoldDB" id="A0AA40EEM2"/>
<name>A0AA40EEM2_9PEZI</name>
<dbReference type="Proteomes" id="UP001172159">
    <property type="component" value="Unassembled WGS sequence"/>
</dbReference>
<keyword evidence="3" id="KW-1185">Reference proteome</keyword>
<accession>A0AA40EEM2</accession>
<evidence type="ECO:0000256" key="1">
    <source>
        <dbReference type="SAM" id="MobiDB-lite"/>
    </source>
</evidence>
<evidence type="ECO:0000313" key="3">
    <source>
        <dbReference type="Proteomes" id="UP001172159"/>
    </source>
</evidence>
<reference evidence="2" key="1">
    <citation type="submission" date="2023-06" db="EMBL/GenBank/DDBJ databases">
        <title>Genome-scale phylogeny and comparative genomics of the fungal order Sordariales.</title>
        <authorList>
            <consortium name="Lawrence Berkeley National Laboratory"/>
            <person name="Hensen N."/>
            <person name="Bonometti L."/>
            <person name="Westerberg I."/>
            <person name="Brannstrom I.O."/>
            <person name="Guillou S."/>
            <person name="Cros-Aarteil S."/>
            <person name="Calhoun S."/>
            <person name="Haridas S."/>
            <person name="Kuo A."/>
            <person name="Mondo S."/>
            <person name="Pangilinan J."/>
            <person name="Riley R."/>
            <person name="Labutti K."/>
            <person name="Andreopoulos B."/>
            <person name="Lipzen A."/>
            <person name="Chen C."/>
            <person name="Yanf M."/>
            <person name="Daum C."/>
            <person name="Ng V."/>
            <person name="Clum A."/>
            <person name="Steindorff A."/>
            <person name="Ohm R."/>
            <person name="Martin F."/>
            <person name="Silar P."/>
            <person name="Natvig D."/>
            <person name="Lalanne C."/>
            <person name="Gautier V."/>
            <person name="Ament-Velasquez S.L."/>
            <person name="Kruys A."/>
            <person name="Hutchinson M.I."/>
            <person name="Powell A.J."/>
            <person name="Barry K."/>
            <person name="Miller A.N."/>
            <person name="Grigoriev I.V."/>
            <person name="Debuchy R."/>
            <person name="Gladieux P."/>
            <person name="Thoren M.H."/>
            <person name="Johannesson H."/>
        </authorList>
    </citation>
    <scope>NUCLEOTIDE SEQUENCE</scope>
    <source>
        <strain evidence="2">CBS 540.89</strain>
    </source>
</reference>
<comment type="caution">
    <text evidence="2">The sequence shown here is derived from an EMBL/GenBank/DDBJ whole genome shotgun (WGS) entry which is preliminary data.</text>
</comment>
<proteinExistence type="predicted"/>
<protein>
    <submittedName>
        <fullName evidence="2">Uncharacterized protein</fullName>
    </submittedName>
</protein>